<name>A0A3N4K1E8_9PEZI</name>
<evidence type="ECO:0000313" key="2">
    <source>
        <dbReference type="Proteomes" id="UP000276215"/>
    </source>
</evidence>
<accession>A0A3N4K1E8</accession>
<evidence type="ECO:0000313" key="1">
    <source>
        <dbReference type="EMBL" id="RPB03348.1"/>
    </source>
</evidence>
<dbReference type="AlphaFoldDB" id="A0A3N4K1E8"/>
<gene>
    <name evidence="1" type="ORF">L873DRAFT_1800957</name>
</gene>
<dbReference type="EMBL" id="ML120363">
    <property type="protein sequence ID" value="RPB03348.1"/>
    <property type="molecule type" value="Genomic_DNA"/>
</dbReference>
<organism evidence="1 2">
    <name type="scientific">Choiromyces venosus 120613-1</name>
    <dbReference type="NCBI Taxonomy" id="1336337"/>
    <lineage>
        <taxon>Eukaryota</taxon>
        <taxon>Fungi</taxon>
        <taxon>Dikarya</taxon>
        <taxon>Ascomycota</taxon>
        <taxon>Pezizomycotina</taxon>
        <taxon>Pezizomycetes</taxon>
        <taxon>Pezizales</taxon>
        <taxon>Tuberaceae</taxon>
        <taxon>Choiromyces</taxon>
    </lineage>
</organism>
<dbReference type="Proteomes" id="UP000276215">
    <property type="component" value="Unassembled WGS sequence"/>
</dbReference>
<sequence length="85" mass="9294">MTTSHVALTSDWPNSCTTLLSKSISHGTPNSIPGLALARPNPPVLVQYTLANHPSITYQPTHPVLIPDYSHRHNTPVASRHVDHQ</sequence>
<protein>
    <submittedName>
        <fullName evidence="1">Uncharacterized protein</fullName>
    </submittedName>
</protein>
<keyword evidence="2" id="KW-1185">Reference proteome</keyword>
<proteinExistence type="predicted"/>
<reference evidence="1 2" key="1">
    <citation type="journal article" date="2018" name="Nat. Ecol. Evol.">
        <title>Pezizomycetes genomes reveal the molecular basis of ectomycorrhizal truffle lifestyle.</title>
        <authorList>
            <person name="Murat C."/>
            <person name="Payen T."/>
            <person name="Noel B."/>
            <person name="Kuo A."/>
            <person name="Morin E."/>
            <person name="Chen J."/>
            <person name="Kohler A."/>
            <person name="Krizsan K."/>
            <person name="Balestrini R."/>
            <person name="Da Silva C."/>
            <person name="Montanini B."/>
            <person name="Hainaut M."/>
            <person name="Levati E."/>
            <person name="Barry K.W."/>
            <person name="Belfiori B."/>
            <person name="Cichocki N."/>
            <person name="Clum A."/>
            <person name="Dockter R.B."/>
            <person name="Fauchery L."/>
            <person name="Guy J."/>
            <person name="Iotti M."/>
            <person name="Le Tacon F."/>
            <person name="Lindquist E.A."/>
            <person name="Lipzen A."/>
            <person name="Malagnac F."/>
            <person name="Mello A."/>
            <person name="Molinier V."/>
            <person name="Miyauchi S."/>
            <person name="Poulain J."/>
            <person name="Riccioni C."/>
            <person name="Rubini A."/>
            <person name="Sitrit Y."/>
            <person name="Splivallo R."/>
            <person name="Traeger S."/>
            <person name="Wang M."/>
            <person name="Zifcakova L."/>
            <person name="Wipf D."/>
            <person name="Zambonelli A."/>
            <person name="Paolocci F."/>
            <person name="Nowrousian M."/>
            <person name="Ottonello S."/>
            <person name="Baldrian P."/>
            <person name="Spatafora J.W."/>
            <person name="Henrissat B."/>
            <person name="Nagy L.G."/>
            <person name="Aury J.M."/>
            <person name="Wincker P."/>
            <person name="Grigoriev I.V."/>
            <person name="Bonfante P."/>
            <person name="Martin F.M."/>
        </authorList>
    </citation>
    <scope>NUCLEOTIDE SEQUENCE [LARGE SCALE GENOMIC DNA]</scope>
    <source>
        <strain evidence="1 2">120613-1</strain>
    </source>
</reference>